<dbReference type="Pfam" id="PF21530">
    <property type="entry name" value="Pif1_2B_dom"/>
    <property type="match status" value="1"/>
</dbReference>
<gene>
    <name evidence="4" type="ORF">G2W53_040091</name>
</gene>
<proteinExistence type="inferred from homology"/>
<keyword evidence="1" id="KW-0234">DNA repair</keyword>
<evidence type="ECO:0000259" key="3">
    <source>
        <dbReference type="Pfam" id="PF21530"/>
    </source>
</evidence>
<dbReference type="GO" id="GO:0000723">
    <property type="term" value="P:telomere maintenance"/>
    <property type="evidence" value="ECO:0007669"/>
    <property type="project" value="InterPro"/>
</dbReference>
<dbReference type="GO" id="GO:0043139">
    <property type="term" value="F:5'-3' DNA helicase activity"/>
    <property type="evidence" value="ECO:0007669"/>
    <property type="project" value="UniProtKB-EC"/>
</dbReference>
<dbReference type="AlphaFoldDB" id="A0A834SS58"/>
<dbReference type="GO" id="GO:0005524">
    <property type="term" value="F:ATP binding"/>
    <property type="evidence" value="ECO:0007669"/>
    <property type="project" value="UniProtKB-KW"/>
</dbReference>
<evidence type="ECO:0000313" key="5">
    <source>
        <dbReference type="Proteomes" id="UP000634136"/>
    </source>
</evidence>
<reference evidence="4" key="1">
    <citation type="submission" date="2020-09" db="EMBL/GenBank/DDBJ databases">
        <title>Genome-Enabled Discovery of Anthraquinone Biosynthesis in Senna tora.</title>
        <authorList>
            <person name="Kang S.-H."/>
            <person name="Pandey R.P."/>
            <person name="Lee C.-M."/>
            <person name="Sim J.-S."/>
            <person name="Jeong J.-T."/>
            <person name="Choi B.-S."/>
            <person name="Jung M."/>
            <person name="Ginzburg D."/>
            <person name="Zhao K."/>
            <person name="Won S.Y."/>
            <person name="Oh T.-J."/>
            <person name="Yu Y."/>
            <person name="Kim N.-H."/>
            <person name="Lee O.R."/>
            <person name="Lee T.-H."/>
            <person name="Bashyal P."/>
            <person name="Kim T.-S."/>
            <person name="Lee W.-H."/>
            <person name="Kawkins C."/>
            <person name="Kim C.-K."/>
            <person name="Kim J.S."/>
            <person name="Ahn B.O."/>
            <person name="Rhee S.Y."/>
            <person name="Sohng J.K."/>
        </authorList>
    </citation>
    <scope>NUCLEOTIDE SEQUENCE</scope>
    <source>
        <tissue evidence="4">Leaf</tissue>
    </source>
</reference>
<dbReference type="EC" id="5.6.2.3" evidence="1"/>
<keyword evidence="5" id="KW-1185">Reference proteome</keyword>
<comment type="caution">
    <text evidence="4">The sequence shown here is derived from an EMBL/GenBank/DDBJ whole genome shotgun (WGS) entry which is preliminary data.</text>
</comment>
<dbReference type="Pfam" id="PF05970">
    <property type="entry name" value="PIF1"/>
    <property type="match status" value="1"/>
</dbReference>
<keyword evidence="1" id="KW-0227">DNA damage</keyword>
<dbReference type="GO" id="GO:0006310">
    <property type="term" value="P:DNA recombination"/>
    <property type="evidence" value="ECO:0007669"/>
    <property type="project" value="UniProtKB-KW"/>
</dbReference>
<dbReference type="InterPro" id="IPR010285">
    <property type="entry name" value="DNA_helicase_pif1-like_DEAD"/>
</dbReference>
<dbReference type="Proteomes" id="UP000634136">
    <property type="component" value="Unassembled WGS sequence"/>
</dbReference>
<protein>
    <recommendedName>
        <fullName evidence="1">ATP-dependent DNA helicase</fullName>
        <ecNumber evidence="1">5.6.2.3</ecNumber>
    </recommendedName>
</protein>
<organism evidence="4 5">
    <name type="scientific">Senna tora</name>
    <dbReference type="NCBI Taxonomy" id="362788"/>
    <lineage>
        <taxon>Eukaryota</taxon>
        <taxon>Viridiplantae</taxon>
        <taxon>Streptophyta</taxon>
        <taxon>Embryophyta</taxon>
        <taxon>Tracheophyta</taxon>
        <taxon>Spermatophyta</taxon>
        <taxon>Magnoliopsida</taxon>
        <taxon>eudicotyledons</taxon>
        <taxon>Gunneridae</taxon>
        <taxon>Pentapetalae</taxon>
        <taxon>rosids</taxon>
        <taxon>fabids</taxon>
        <taxon>Fabales</taxon>
        <taxon>Fabaceae</taxon>
        <taxon>Caesalpinioideae</taxon>
        <taxon>Cassia clade</taxon>
        <taxon>Senna</taxon>
    </lineage>
</organism>
<dbReference type="GO" id="GO:0016787">
    <property type="term" value="F:hydrolase activity"/>
    <property type="evidence" value="ECO:0007669"/>
    <property type="project" value="UniProtKB-KW"/>
</dbReference>
<comment type="catalytic activity">
    <reaction evidence="1">
        <text>ATP + H2O = ADP + phosphate + H(+)</text>
        <dbReference type="Rhea" id="RHEA:13065"/>
        <dbReference type="ChEBI" id="CHEBI:15377"/>
        <dbReference type="ChEBI" id="CHEBI:15378"/>
        <dbReference type="ChEBI" id="CHEBI:30616"/>
        <dbReference type="ChEBI" id="CHEBI:43474"/>
        <dbReference type="ChEBI" id="CHEBI:456216"/>
        <dbReference type="EC" id="5.6.2.3"/>
    </reaction>
</comment>
<dbReference type="SUPFAM" id="SSF52540">
    <property type="entry name" value="P-loop containing nucleoside triphosphate hydrolases"/>
    <property type="match status" value="2"/>
</dbReference>
<comment type="cofactor">
    <cofactor evidence="1">
        <name>Mg(2+)</name>
        <dbReference type="ChEBI" id="CHEBI:18420"/>
    </cofactor>
</comment>
<dbReference type="EMBL" id="JAAIUW010000012">
    <property type="protein sequence ID" value="KAF7807930.1"/>
    <property type="molecule type" value="Genomic_DNA"/>
</dbReference>
<feature type="domain" description="DNA helicase Pif1-like 2B" evidence="3">
    <location>
        <begin position="760"/>
        <end position="805"/>
    </location>
</feature>
<evidence type="ECO:0000256" key="1">
    <source>
        <dbReference type="RuleBase" id="RU363044"/>
    </source>
</evidence>
<dbReference type="GO" id="GO:0006281">
    <property type="term" value="P:DNA repair"/>
    <property type="evidence" value="ECO:0007669"/>
    <property type="project" value="UniProtKB-KW"/>
</dbReference>
<keyword evidence="1" id="KW-0233">DNA recombination</keyword>
<dbReference type="PANTHER" id="PTHR10492">
    <property type="match status" value="1"/>
</dbReference>
<keyword evidence="1" id="KW-0547">Nucleotide-binding</keyword>
<dbReference type="Gene3D" id="3.40.50.300">
    <property type="entry name" value="P-loop containing nucleotide triphosphate hydrolases"/>
    <property type="match status" value="1"/>
</dbReference>
<feature type="domain" description="DNA helicase Pif1-like DEAD-box helicase" evidence="2">
    <location>
        <begin position="620"/>
        <end position="732"/>
    </location>
</feature>
<evidence type="ECO:0000259" key="2">
    <source>
        <dbReference type="Pfam" id="PF05970"/>
    </source>
</evidence>
<dbReference type="InterPro" id="IPR027417">
    <property type="entry name" value="P-loop_NTPase"/>
</dbReference>
<sequence>MLDSLNPLVQVFRSMKNHPSTSNRDNLSLKLIKKQQTDARVYNLPTADEIGTLIVGDFDLEKGARDIIVEKRSGTLQRISELHPLYLPLQYRLLFQRGDDGYREDAALARGQTTSSGIGKRIVLPSTFTGELCRLFESLNCKPQDRPDLLSRVFKIKLNSPMRDITKNFLFGSCRAEIPDPDTNLKLYETVKTFMIHGPCGSVTKSSPCMINSRCSKHFPKKFIERTSFDEDGYCKYRRRDSGHFVEKNGIKLDNRFVVPYNPTLLLRYQAHINVEFCNQSRSIKYLFKYVSKGYDKVTTVLCNFESNYSNADNVDEIKMYYDCRYISACEATWRIFGFDINFREPSVERLPFHLPNQQWVVFGDHDSIDSVVFNATAKQTKFFAWFQANKRYPKAKKSSRSIGRLYYVAPGLGELHYLRLLLTFTKGPTCYEDIRTINSVVYPTFKDVCYVMGLLDDDKEYIEGIIKGSKWSSGVYLRKRFATLLIHNTIARPSYVWVNTWMHLSDYILLKERHRTGNSDLHLDDEHVKDIALAEIENILKLNGHSLANFPPMPMPNQALMRNLENLLINEELNYDRNMLKLENDILLSSLTSEQKNIYDTIMAAVNDAKPDLFFVNGTAHSRFAIPLNIDGNSTCHIVHRSDLAELMVHTKLIIWDEAPMAHRHCFEALDRTLRDIMKSQNPELSQHPFGGKVVVFGGDFRQILPVIPRASRQDIVLASLNDSYLWSSYKGEERTYLSSDTMCNQQPTSEIVEVYTTEFLNTILGSGLPYHELKLKVGAPIMLLRNIDRSMGLCNGTRLILTRMCDHVIEASIMSGKFASEKVLIARMLITPTDSKLPFKFQRRQFPVVLSFAMSINKS</sequence>
<dbReference type="InterPro" id="IPR049163">
    <property type="entry name" value="Pif1-like_2B_dom"/>
</dbReference>
<comment type="similarity">
    <text evidence="1">Belongs to the helicase family.</text>
</comment>
<keyword evidence="1" id="KW-0067">ATP-binding</keyword>
<dbReference type="PANTHER" id="PTHR10492:SF101">
    <property type="entry name" value="ATP-DEPENDENT DNA HELICASE"/>
    <property type="match status" value="1"/>
</dbReference>
<evidence type="ECO:0000313" key="4">
    <source>
        <dbReference type="EMBL" id="KAF7807930.1"/>
    </source>
</evidence>
<keyword evidence="1 4" id="KW-0347">Helicase</keyword>
<keyword evidence="1" id="KW-0378">Hydrolase</keyword>
<name>A0A834SS58_9FABA</name>
<accession>A0A834SS58</accession>
<dbReference type="OrthoDB" id="1728974at2759"/>